<evidence type="ECO:0000313" key="4">
    <source>
        <dbReference type="Proteomes" id="UP000285146"/>
    </source>
</evidence>
<organism evidence="3 4">
    <name type="scientific">Cytospora leucostoma</name>
    <dbReference type="NCBI Taxonomy" id="1230097"/>
    <lineage>
        <taxon>Eukaryota</taxon>
        <taxon>Fungi</taxon>
        <taxon>Dikarya</taxon>
        <taxon>Ascomycota</taxon>
        <taxon>Pezizomycotina</taxon>
        <taxon>Sordariomycetes</taxon>
        <taxon>Sordariomycetidae</taxon>
        <taxon>Diaporthales</taxon>
        <taxon>Cytosporaceae</taxon>
        <taxon>Cytospora</taxon>
    </lineage>
</organism>
<dbReference type="PROSITE" id="PS51379">
    <property type="entry name" value="4FE4S_FER_2"/>
    <property type="match status" value="1"/>
</dbReference>
<dbReference type="STRING" id="1230097.A0A423XG19"/>
<feature type="domain" description="4Fe-4S ferredoxin-type" evidence="2">
    <location>
        <begin position="1029"/>
        <end position="1059"/>
    </location>
</feature>
<evidence type="ECO:0000256" key="1">
    <source>
        <dbReference type="SAM" id="MobiDB-lite"/>
    </source>
</evidence>
<sequence>MASNDEADPKDTASVENIADDCKRYLVSLGQDEALHGDVTKVAERYWASRQLAEFNLFCDKLGVYRKGLRSIDIRLKDVPDILKLLSKLLQWLKHDLEDLQQPEPPRIRTRSIDGLQEVIKSDSSSFISFKSLSSLRASSAADDDTAPPWEQRKNALQRHIEDTIDRLHGHAGDIERAGATHRRARMEVYLQKDRNEEALGGFRNIALRKINTDFPAASSVFRGRMADSVARRRMRFRYLEEHQKKRSIDNSPPRDQLKVKAAQTTATKITKLDVRPQSKQKQPAESVASVALKNPGFPPPPPLDGSSFQCPYCRLEFRASEAQKDRWRMHVINDFEPYFCTIEDCKAPFDVPNTFNGLLSHLQEHNEERFHVNLPDGEHGELSESDFENYITRHGEWSEEMRSTIKEASRHKAAYLFQMCPFCGGIPDILMKRFPDVDTPEYQMELRKHVKEHMLILALFLQPYREDFDNRTITTSAHTRRTNPEQIVEDPSEFYSVCDEPECDCKKEGEHAMEDGLANSQNFEVAAEFAGKYLQDTDFWGEMFANDPRYFLYEDRYRPITDDYYMSDDHLRLFQRTQIEAIKITIQEEDDEAAHVFDTGTDLHPWDKPVYPLIDDAKRIAERGDGDVARLIEARLRDNVVRHPQPSKLKFWPAKLFDHLFQDHDVEYLVEQLVREDSLPVDNNRDIKYWTNIICGHGGDGLVYRRLMAIFTLVGKAQCIYNCISERIADNGLPYDPEDVVLGRLKLDPRDIDLFCSYQGQLSVPLFRAPQHKAPFGENAVLHVDLTDGQVQPWDYLTKTPRQTELEDYARTADNRSTLTSVSLGGGYGEVHRVIIHPWQHEFHEVVKMWSSNTNIFALKRLFTNDSKRFANETAQLKRFGGQHSHIVTLLATIASRKYSKIDYFLLFPWAESDLLRYWKKDPNPVMTHSRCVWIAEQCYGIVDAVAFIHDPATDVYFDIRRSEGDTASVGYFFEIKEQVTKCIEGLHHHPNCTSFFHDFLELIQNEMLIVESDEPPVKRIKGNELRERVKIFKDRCIRSEGYCMERCPDQAGKSPLIRRQEHQQPVLAKLNKAAEEALNVGDRFPRLAQYSGNSRLAYPYRRSRDR</sequence>
<accession>A0A423XG19</accession>
<reference evidence="3 4" key="1">
    <citation type="submission" date="2015-09" db="EMBL/GenBank/DDBJ databases">
        <title>Host preference determinants of Valsa canker pathogens revealed by comparative genomics.</title>
        <authorList>
            <person name="Yin Z."/>
            <person name="Huang L."/>
        </authorList>
    </citation>
    <scope>NUCLEOTIDE SEQUENCE [LARGE SCALE GENOMIC DNA]</scope>
    <source>
        <strain evidence="3 4">SXYLt</strain>
    </source>
</reference>
<evidence type="ECO:0000259" key="2">
    <source>
        <dbReference type="PROSITE" id="PS51379"/>
    </source>
</evidence>
<dbReference type="PANTHER" id="PTHR35391">
    <property type="entry name" value="C2H2-TYPE DOMAIN-CONTAINING PROTEIN-RELATED"/>
    <property type="match status" value="1"/>
</dbReference>
<protein>
    <recommendedName>
        <fullName evidence="2">4Fe-4S ferredoxin-type domain-containing protein</fullName>
    </recommendedName>
</protein>
<dbReference type="EMBL" id="LKEB01000010">
    <property type="protein sequence ID" value="ROW15179.1"/>
    <property type="molecule type" value="Genomic_DNA"/>
</dbReference>
<dbReference type="Gene3D" id="1.10.510.10">
    <property type="entry name" value="Transferase(Phosphotransferase) domain 1"/>
    <property type="match status" value="1"/>
</dbReference>
<dbReference type="SUPFAM" id="SSF56112">
    <property type="entry name" value="Protein kinase-like (PK-like)"/>
    <property type="match status" value="1"/>
</dbReference>
<dbReference type="AlphaFoldDB" id="A0A423XG19"/>
<dbReference type="InterPro" id="IPR011009">
    <property type="entry name" value="Kinase-like_dom_sf"/>
</dbReference>
<dbReference type="InParanoid" id="A0A423XG19"/>
<dbReference type="Proteomes" id="UP000285146">
    <property type="component" value="Unassembled WGS sequence"/>
</dbReference>
<comment type="caution">
    <text evidence="3">The sequence shown here is derived from an EMBL/GenBank/DDBJ whole genome shotgun (WGS) entry which is preliminary data.</text>
</comment>
<feature type="region of interest" description="Disordered" evidence="1">
    <location>
        <begin position="274"/>
        <end position="300"/>
    </location>
</feature>
<keyword evidence="4" id="KW-1185">Reference proteome</keyword>
<name>A0A423XG19_9PEZI</name>
<dbReference type="PANTHER" id="PTHR35391:SF5">
    <property type="entry name" value="DUF6590 DOMAIN-CONTAINING PROTEIN"/>
    <property type="match status" value="1"/>
</dbReference>
<dbReference type="InterPro" id="IPR017896">
    <property type="entry name" value="4Fe4S_Fe-S-bd"/>
</dbReference>
<gene>
    <name evidence="3" type="ORF">VPNG_03035</name>
</gene>
<dbReference type="OrthoDB" id="20872at2759"/>
<evidence type="ECO:0000313" key="3">
    <source>
        <dbReference type="EMBL" id="ROW15179.1"/>
    </source>
</evidence>
<proteinExistence type="predicted"/>